<dbReference type="EMBL" id="DRTT01000140">
    <property type="protein sequence ID" value="HHF98821.1"/>
    <property type="molecule type" value="Genomic_DNA"/>
</dbReference>
<dbReference type="Proteomes" id="UP000886070">
    <property type="component" value="Unassembled WGS sequence"/>
</dbReference>
<sequence>MREMVRKNKKLALTIFVITLFLSGLSFSGFCQGESVVQQGPSIEVIADVKPCIRMSLSTDNIYFYAGKGPGTYEPVVKENPDQPAEPVIVTVGCNAREWSIQCKATSLEETDTRKGKEKGVIPASRIFVVFPSYENDKDAGGEENELPLDAPVTILQGGPGETRAKLKFKMKTTWSDRAGNYSGKISFTCMMRP</sequence>
<name>A0A7V5LZ91_UNCAE</name>
<protein>
    <submittedName>
        <fullName evidence="1">Uncharacterized protein</fullName>
    </submittedName>
</protein>
<reference evidence="1" key="1">
    <citation type="journal article" date="2020" name="mSystems">
        <title>Genome- and Community-Level Interaction Insights into Carbon Utilization and Element Cycling Functions of Hydrothermarchaeota in Hydrothermal Sediment.</title>
        <authorList>
            <person name="Zhou Z."/>
            <person name="Liu Y."/>
            <person name="Xu W."/>
            <person name="Pan J."/>
            <person name="Luo Z.H."/>
            <person name="Li M."/>
        </authorList>
    </citation>
    <scope>NUCLEOTIDE SEQUENCE [LARGE SCALE GENOMIC DNA]</scope>
    <source>
        <strain evidence="1">HyVt-92</strain>
    </source>
</reference>
<organism evidence="1">
    <name type="scientific">Aerophobetes bacterium</name>
    <dbReference type="NCBI Taxonomy" id="2030807"/>
    <lineage>
        <taxon>Bacteria</taxon>
        <taxon>Candidatus Aerophobota</taxon>
    </lineage>
</organism>
<accession>A0A7V5LZ91</accession>
<evidence type="ECO:0000313" key="1">
    <source>
        <dbReference type="EMBL" id="HHF98821.1"/>
    </source>
</evidence>
<comment type="caution">
    <text evidence="1">The sequence shown here is derived from an EMBL/GenBank/DDBJ whole genome shotgun (WGS) entry which is preliminary data.</text>
</comment>
<gene>
    <name evidence="1" type="ORF">ENL39_04975</name>
</gene>
<proteinExistence type="predicted"/>
<dbReference type="AlphaFoldDB" id="A0A7V5LZ91"/>